<accession>A0A1R4K7Q4</accession>
<name>A0A1R4K7Q4_9MICO</name>
<protein>
    <submittedName>
        <fullName evidence="3">Possible secreted peptidase</fullName>
    </submittedName>
</protein>
<dbReference type="OrthoDB" id="9809488at2"/>
<keyword evidence="1" id="KW-0472">Membrane</keyword>
<organism evidence="3 4">
    <name type="scientific">Mycetocola reblochoni REB411</name>
    <dbReference type="NCBI Taxonomy" id="1255698"/>
    <lineage>
        <taxon>Bacteria</taxon>
        <taxon>Bacillati</taxon>
        <taxon>Actinomycetota</taxon>
        <taxon>Actinomycetes</taxon>
        <taxon>Micrococcales</taxon>
        <taxon>Microbacteriaceae</taxon>
        <taxon>Mycetocola</taxon>
    </lineage>
</organism>
<dbReference type="AlphaFoldDB" id="A0A1R4K7Q4"/>
<dbReference type="InterPro" id="IPR016047">
    <property type="entry name" value="M23ase_b-sheet_dom"/>
</dbReference>
<dbReference type="PANTHER" id="PTHR21666:SF270">
    <property type="entry name" value="MUREIN HYDROLASE ACTIVATOR ENVC"/>
    <property type="match status" value="1"/>
</dbReference>
<feature type="domain" description="M23ase beta-sheet core" evidence="2">
    <location>
        <begin position="178"/>
        <end position="244"/>
    </location>
</feature>
<evidence type="ECO:0000256" key="1">
    <source>
        <dbReference type="SAM" id="Phobius"/>
    </source>
</evidence>
<dbReference type="Pfam" id="PF01551">
    <property type="entry name" value="Peptidase_M23"/>
    <property type="match status" value="1"/>
</dbReference>
<proteinExistence type="predicted"/>
<keyword evidence="4" id="KW-1185">Reference proteome</keyword>
<dbReference type="SUPFAM" id="SSF51261">
    <property type="entry name" value="Duplicated hybrid motif"/>
    <property type="match status" value="1"/>
</dbReference>
<reference evidence="4" key="1">
    <citation type="submission" date="2017-02" db="EMBL/GenBank/DDBJ databases">
        <authorList>
            <person name="Dridi B."/>
        </authorList>
    </citation>
    <scope>NUCLEOTIDE SEQUENCE [LARGE SCALE GENOMIC DNA]</scope>
    <source>
        <strain evidence="4">EB411</strain>
    </source>
</reference>
<evidence type="ECO:0000313" key="4">
    <source>
        <dbReference type="Proteomes" id="UP000196778"/>
    </source>
</evidence>
<dbReference type="InterPro" id="IPR011055">
    <property type="entry name" value="Dup_hybrid_motif"/>
</dbReference>
<feature type="transmembrane region" description="Helical" evidence="1">
    <location>
        <begin position="47"/>
        <end position="69"/>
    </location>
</feature>
<dbReference type="Gene3D" id="2.70.70.10">
    <property type="entry name" value="Glucose Permease (Domain IIA)"/>
    <property type="match status" value="1"/>
</dbReference>
<dbReference type="RefSeq" id="WP_087138364.1">
    <property type="nucleotide sequence ID" value="NZ_FUKR01000067.1"/>
</dbReference>
<dbReference type="PANTHER" id="PTHR21666">
    <property type="entry name" value="PEPTIDASE-RELATED"/>
    <property type="match status" value="1"/>
</dbReference>
<dbReference type="InterPro" id="IPR050570">
    <property type="entry name" value="Cell_wall_metabolism_enzyme"/>
</dbReference>
<sequence>MSANAGIARAFARARVPLGIGGVVLVVGTAAWALIDRGSDTAIDALTWLLPTGLALIALGFLATVFAPVSGGEPITLASPVTGRWVAFNSPTDKVPSHGTHGFGQSYAVDLLTAPDADAPPPTPAGGAFRAPEDYPSFGQPIHAPADADVVAVVSTVRDHRSRIGSIGTFYFSLEAAVREVRGSRGMLGNHVVLRLADGSHFVLAHLRRGSVTVAPGDRVRTGQVLAQCGNSGNSTEPHLHCQRQDIARSAFAAGLPWTMGPRGIPATGDVTGG</sequence>
<feature type="transmembrane region" description="Helical" evidence="1">
    <location>
        <begin position="16"/>
        <end position="35"/>
    </location>
</feature>
<evidence type="ECO:0000313" key="3">
    <source>
        <dbReference type="EMBL" id="SJN40142.1"/>
    </source>
</evidence>
<keyword evidence="1" id="KW-1133">Transmembrane helix</keyword>
<dbReference type="Proteomes" id="UP000196778">
    <property type="component" value="Unassembled WGS sequence"/>
</dbReference>
<dbReference type="EMBL" id="FUKR01000067">
    <property type="protein sequence ID" value="SJN40142.1"/>
    <property type="molecule type" value="Genomic_DNA"/>
</dbReference>
<dbReference type="GO" id="GO:0004222">
    <property type="term" value="F:metalloendopeptidase activity"/>
    <property type="evidence" value="ECO:0007669"/>
    <property type="project" value="TreeGrafter"/>
</dbReference>
<dbReference type="CDD" id="cd12797">
    <property type="entry name" value="M23_peptidase"/>
    <property type="match status" value="1"/>
</dbReference>
<keyword evidence="1" id="KW-0812">Transmembrane</keyword>
<evidence type="ECO:0000259" key="2">
    <source>
        <dbReference type="Pfam" id="PF01551"/>
    </source>
</evidence>
<gene>
    <name evidence="3" type="ORF">FM119_11800</name>
</gene>